<accession>A0A0M2HD90</accession>
<organism evidence="2 3">
    <name type="scientific">Microbacterium terrae</name>
    <dbReference type="NCBI Taxonomy" id="69369"/>
    <lineage>
        <taxon>Bacteria</taxon>
        <taxon>Bacillati</taxon>
        <taxon>Actinomycetota</taxon>
        <taxon>Actinomycetes</taxon>
        <taxon>Micrococcales</taxon>
        <taxon>Microbacteriaceae</taxon>
        <taxon>Microbacterium</taxon>
    </lineage>
</organism>
<dbReference type="Proteomes" id="UP000033956">
    <property type="component" value="Unassembled WGS sequence"/>
</dbReference>
<name>A0A0M2HD90_9MICO</name>
<comment type="caution">
    <text evidence="2">The sequence shown here is derived from an EMBL/GenBank/DDBJ whole genome shotgun (WGS) entry which is preliminary data.</text>
</comment>
<evidence type="ECO:0000313" key="2">
    <source>
        <dbReference type="EMBL" id="KJL42659.1"/>
    </source>
</evidence>
<feature type="compositionally biased region" description="Basic residues" evidence="1">
    <location>
        <begin position="129"/>
        <end position="143"/>
    </location>
</feature>
<feature type="region of interest" description="Disordered" evidence="1">
    <location>
        <begin position="1"/>
        <end position="27"/>
    </location>
</feature>
<gene>
    <name evidence="2" type="ORF">RS81_01161</name>
</gene>
<keyword evidence="3" id="KW-1185">Reference proteome</keyword>
<evidence type="ECO:0000256" key="1">
    <source>
        <dbReference type="SAM" id="MobiDB-lite"/>
    </source>
</evidence>
<dbReference type="STRING" id="92835.RS81_01161"/>
<feature type="region of interest" description="Disordered" evidence="1">
    <location>
        <begin position="106"/>
        <end position="143"/>
    </location>
</feature>
<evidence type="ECO:0000313" key="3">
    <source>
        <dbReference type="Proteomes" id="UP000033956"/>
    </source>
</evidence>
<proteinExistence type="predicted"/>
<protein>
    <submittedName>
        <fullName evidence="2">Uncharacterized protein</fullName>
    </submittedName>
</protein>
<dbReference type="PATRIC" id="fig|92835.4.peg.1180"/>
<reference evidence="2" key="1">
    <citation type="submission" date="2015-02" db="EMBL/GenBank/DDBJ databases">
        <title>Draft genome sequences of ten Microbacterium spp. with emphasis on heavy metal contaminated environments.</title>
        <authorList>
            <person name="Corretto E."/>
        </authorList>
    </citation>
    <scope>NUCLEOTIDE SEQUENCE [LARGE SCALE GENOMIC DNA]</scope>
    <source>
        <strain evidence="2">DSM 12510</strain>
    </source>
</reference>
<dbReference type="EMBL" id="JYIZ01000041">
    <property type="protein sequence ID" value="KJL42659.1"/>
    <property type="molecule type" value="Genomic_DNA"/>
</dbReference>
<dbReference type="AlphaFoldDB" id="A0A0M2HD90"/>
<sequence length="143" mass="15567">MTRPAGPAGSSDGARTPPDPPLPVPAKRAIENVTGDLQTDPMPESIDVHQVDDTTWVVHDPTVARNDPRHTLACMTQTEGGAVEVIWLLSGRTSSHPSLRAALDAVRNERRPQTRPFAIPHLPPVRGRGSARSRTHRQGRRSD</sequence>